<feature type="region of interest" description="Disordered" evidence="1">
    <location>
        <begin position="1"/>
        <end position="53"/>
    </location>
</feature>
<evidence type="ECO:0000313" key="4">
    <source>
        <dbReference type="EMBL" id="GGN33497.1"/>
    </source>
</evidence>
<keyword evidence="2" id="KW-0472">Membrane</keyword>
<evidence type="ECO:0000259" key="3">
    <source>
        <dbReference type="Pfam" id="PF20177"/>
    </source>
</evidence>
<protein>
    <submittedName>
        <fullName evidence="4">Membrane protein</fullName>
    </submittedName>
</protein>
<feature type="transmembrane region" description="Helical" evidence="2">
    <location>
        <begin position="83"/>
        <end position="104"/>
    </location>
</feature>
<dbReference type="AlphaFoldDB" id="A0A917XJV5"/>
<evidence type="ECO:0000256" key="1">
    <source>
        <dbReference type="SAM" id="MobiDB-lite"/>
    </source>
</evidence>
<feature type="transmembrane region" description="Helical" evidence="2">
    <location>
        <begin position="109"/>
        <end position="128"/>
    </location>
</feature>
<dbReference type="EMBL" id="BMML01000021">
    <property type="protein sequence ID" value="GGN33497.1"/>
    <property type="molecule type" value="Genomic_DNA"/>
</dbReference>
<reference evidence="4" key="1">
    <citation type="journal article" date="2014" name="Int. J. Syst. Evol. Microbiol.">
        <title>Complete genome sequence of Corynebacterium casei LMG S-19264T (=DSM 44701T), isolated from a smear-ripened cheese.</title>
        <authorList>
            <consortium name="US DOE Joint Genome Institute (JGI-PGF)"/>
            <person name="Walter F."/>
            <person name="Albersmeier A."/>
            <person name="Kalinowski J."/>
            <person name="Ruckert C."/>
        </authorList>
    </citation>
    <scope>NUCLEOTIDE SEQUENCE</scope>
    <source>
        <strain evidence="4">CGMCC 4.7110</strain>
    </source>
</reference>
<reference evidence="4" key="2">
    <citation type="submission" date="2020-09" db="EMBL/GenBank/DDBJ databases">
        <authorList>
            <person name="Sun Q."/>
            <person name="Zhou Y."/>
        </authorList>
    </citation>
    <scope>NUCLEOTIDE SEQUENCE</scope>
    <source>
        <strain evidence="4">CGMCC 4.7110</strain>
    </source>
</reference>
<feature type="transmembrane region" description="Helical" evidence="2">
    <location>
        <begin position="140"/>
        <end position="166"/>
    </location>
</feature>
<dbReference type="RefSeq" id="WP_189267204.1">
    <property type="nucleotide sequence ID" value="NZ_BMML01000021.1"/>
</dbReference>
<feature type="domain" description="DUF6542" evidence="3">
    <location>
        <begin position="57"/>
        <end position="170"/>
    </location>
</feature>
<sequence>MEQRRTRPRQHGPSRGAPRAPLPPQATRRPATAERRPAPGRPRPAPVAGPARLPNPRLTGLGCGLFCMAAMLVLGLLDDLLFGASLTVYGVLSLPVSALTAVWVRGGDLLTAPVVVPIAFAVGLVAVADDGGGGFLGEVMGLVTALSTQAGWLYGGTLIAGAVVVVRRIRLIRRRRRA</sequence>
<comment type="caution">
    <text evidence="4">The sequence shown here is derived from an EMBL/GenBank/DDBJ whole genome shotgun (WGS) entry which is preliminary data.</text>
</comment>
<keyword evidence="5" id="KW-1185">Reference proteome</keyword>
<feature type="transmembrane region" description="Helical" evidence="2">
    <location>
        <begin position="58"/>
        <end position="77"/>
    </location>
</feature>
<evidence type="ECO:0000313" key="5">
    <source>
        <dbReference type="Proteomes" id="UP000653411"/>
    </source>
</evidence>
<gene>
    <name evidence="4" type="ORF">GCM10011578_073390</name>
</gene>
<evidence type="ECO:0000256" key="2">
    <source>
        <dbReference type="SAM" id="Phobius"/>
    </source>
</evidence>
<proteinExistence type="predicted"/>
<dbReference type="Proteomes" id="UP000653411">
    <property type="component" value="Unassembled WGS sequence"/>
</dbReference>
<keyword evidence="2" id="KW-0812">Transmembrane</keyword>
<dbReference type="InterPro" id="IPR046672">
    <property type="entry name" value="DUF6542"/>
</dbReference>
<keyword evidence="2" id="KW-1133">Transmembrane helix</keyword>
<organism evidence="4 5">
    <name type="scientific">Streptomyces fuscichromogenes</name>
    <dbReference type="NCBI Taxonomy" id="1324013"/>
    <lineage>
        <taxon>Bacteria</taxon>
        <taxon>Bacillati</taxon>
        <taxon>Actinomycetota</taxon>
        <taxon>Actinomycetes</taxon>
        <taxon>Kitasatosporales</taxon>
        <taxon>Streptomycetaceae</taxon>
        <taxon>Streptomyces</taxon>
    </lineage>
</organism>
<feature type="compositionally biased region" description="Basic residues" evidence="1">
    <location>
        <begin position="1"/>
        <end position="12"/>
    </location>
</feature>
<dbReference type="Pfam" id="PF20177">
    <property type="entry name" value="DUF6542"/>
    <property type="match status" value="1"/>
</dbReference>
<accession>A0A917XJV5</accession>
<name>A0A917XJV5_9ACTN</name>